<evidence type="ECO:0000313" key="2">
    <source>
        <dbReference type="EMBL" id="ETN43104.1"/>
    </source>
</evidence>
<dbReference type="EMBL" id="KB822718">
    <property type="protein sequence ID" value="ETN43104.1"/>
    <property type="molecule type" value="Genomic_DNA"/>
</dbReference>
<dbReference type="Proteomes" id="UP000030752">
    <property type="component" value="Unassembled WGS sequence"/>
</dbReference>
<dbReference type="RefSeq" id="XP_008714840.1">
    <property type="nucleotide sequence ID" value="XM_008716618.1"/>
</dbReference>
<proteinExistence type="predicted"/>
<dbReference type="GeneID" id="19969601"/>
<evidence type="ECO:0000313" key="3">
    <source>
        <dbReference type="Proteomes" id="UP000030752"/>
    </source>
</evidence>
<feature type="signal peptide" evidence="1">
    <location>
        <begin position="1"/>
        <end position="18"/>
    </location>
</feature>
<dbReference type="HOGENOM" id="CLU_1012010_0_0_1"/>
<dbReference type="InParanoid" id="W2S576"/>
<accession>W2S576</accession>
<gene>
    <name evidence="2" type="ORF">HMPREF1541_02262</name>
</gene>
<name>W2S576_CYPE1</name>
<dbReference type="AlphaFoldDB" id="W2S576"/>
<feature type="chain" id="PRO_5004824117" evidence="1">
    <location>
        <begin position="19"/>
        <end position="275"/>
    </location>
</feature>
<keyword evidence="1" id="KW-0732">Signal</keyword>
<keyword evidence="3" id="KW-1185">Reference proteome</keyword>
<protein>
    <submittedName>
        <fullName evidence="2">Uncharacterized protein</fullName>
    </submittedName>
</protein>
<reference evidence="2 3" key="1">
    <citation type="submission" date="2013-03" db="EMBL/GenBank/DDBJ databases">
        <title>The Genome Sequence of Phialophora europaea CBS 101466.</title>
        <authorList>
            <consortium name="The Broad Institute Genomics Platform"/>
            <person name="Cuomo C."/>
            <person name="de Hoog S."/>
            <person name="Gorbushina A."/>
            <person name="Walker B."/>
            <person name="Young S.K."/>
            <person name="Zeng Q."/>
            <person name="Gargeya S."/>
            <person name="Fitzgerald M."/>
            <person name="Haas B."/>
            <person name="Abouelleil A."/>
            <person name="Allen A.W."/>
            <person name="Alvarado L."/>
            <person name="Arachchi H.M."/>
            <person name="Berlin A.M."/>
            <person name="Chapman S.B."/>
            <person name="Gainer-Dewar J."/>
            <person name="Goldberg J."/>
            <person name="Griggs A."/>
            <person name="Gujja S."/>
            <person name="Hansen M."/>
            <person name="Howarth C."/>
            <person name="Imamovic A."/>
            <person name="Ireland A."/>
            <person name="Larimer J."/>
            <person name="McCowan C."/>
            <person name="Murphy C."/>
            <person name="Pearson M."/>
            <person name="Poon T.W."/>
            <person name="Priest M."/>
            <person name="Roberts A."/>
            <person name="Saif S."/>
            <person name="Shea T."/>
            <person name="Sisk P."/>
            <person name="Sykes S."/>
            <person name="Wortman J."/>
            <person name="Nusbaum C."/>
            <person name="Birren B."/>
        </authorList>
    </citation>
    <scope>NUCLEOTIDE SEQUENCE [LARGE SCALE GENOMIC DNA]</scope>
    <source>
        <strain evidence="2 3">CBS 101466</strain>
    </source>
</reference>
<dbReference type="VEuPathDB" id="FungiDB:HMPREF1541_02262"/>
<sequence length="275" mass="30765">MIIPYAVTSLVLALLAVAQPLSTTTPPPPDCDHLIRPSLSATFDWSSPAALSLAQCLQSLRLPHPNPSTCLFYTAHSKVDAIRYALEFDRTTVYDVFQPQYFNRSAQPAKTWDALGHMRDLFKVTSKAYAMSCSGTANLVLPDGVKDDDVCRESIWVTDEYEVIRAGDSGVVLPIWRVTWRRDAGGVWKWFVDILKAAKVEAVGKTFKKRSDVIANNAESHWWDAGAQRTLMPPNEVKASVNDKLEQLRQQWGWNGLEEGHTEDLWAIKSGMCGR</sequence>
<evidence type="ECO:0000256" key="1">
    <source>
        <dbReference type="SAM" id="SignalP"/>
    </source>
</evidence>
<organism evidence="2 3">
    <name type="scientific">Cyphellophora europaea (strain CBS 101466)</name>
    <name type="common">Phialophora europaea</name>
    <dbReference type="NCBI Taxonomy" id="1220924"/>
    <lineage>
        <taxon>Eukaryota</taxon>
        <taxon>Fungi</taxon>
        <taxon>Dikarya</taxon>
        <taxon>Ascomycota</taxon>
        <taxon>Pezizomycotina</taxon>
        <taxon>Eurotiomycetes</taxon>
        <taxon>Chaetothyriomycetidae</taxon>
        <taxon>Chaetothyriales</taxon>
        <taxon>Cyphellophoraceae</taxon>
        <taxon>Cyphellophora</taxon>
    </lineage>
</organism>
<dbReference type="OrthoDB" id="10511989at2759"/>